<dbReference type="OrthoDB" id="47602at2759"/>
<dbReference type="Proteomes" id="UP000198406">
    <property type="component" value="Unassembled WGS sequence"/>
</dbReference>
<dbReference type="Gene3D" id="3.40.50.300">
    <property type="entry name" value="P-loop containing nucleotide triphosphate hydrolases"/>
    <property type="match status" value="1"/>
</dbReference>
<dbReference type="SUPFAM" id="SSF52540">
    <property type="entry name" value="P-loop containing nucleoside triphosphate hydrolases"/>
    <property type="match status" value="1"/>
</dbReference>
<organism evidence="4 5">
    <name type="scientific">Fistulifera solaris</name>
    <name type="common">Oleaginous diatom</name>
    <dbReference type="NCBI Taxonomy" id="1519565"/>
    <lineage>
        <taxon>Eukaryota</taxon>
        <taxon>Sar</taxon>
        <taxon>Stramenopiles</taxon>
        <taxon>Ochrophyta</taxon>
        <taxon>Bacillariophyta</taxon>
        <taxon>Bacillariophyceae</taxon>
        <taxon>Bacillariophycidae</taxon>
        <taxon>Naviculales</taxon>
        <taxon>Naviculaceae</taxon>
        <taxon>Fistulifera</taxon>
    </lineage>
</organism>
<feature type="region of interest" description="Disordered" evidence="2">
    <location>
        <begin position="88"/>
        <end position="112"/>
    </location>
</feature>
<evidence type="ECO:0000313" key="5">
    <source>
        <dbReference type="Proteomes" id="UP000198406"/>
    </source>
</evidence>
<gene>
    <name evidence="4" type="ORF">FisN_9Hh343</name>
</gene>
<keyword evidence="3" id="KW-1133">Transmembrane helix</keyword>
<accession>A0A1Z5KDB2</accession>
<proteinExistence type="predicted"/>
<comment type="caution">
    <text evidence="4">The sequence shown here is derived from an EMBL/GenBank/DDBJ whole genome shotgun (WGS) entry which is preliminary data.</text>
</comment>
<keyword evidence="3" id="KW-0472">Membrane</keyword>
<feature type="compositionally biased region" description="Polar residues" evidence="2">
    <location>
        <begin position="20"/>
        <end position="29"/>
    </location>
</feature>
<evidence type="ECO:0008006" key="6">
    <source>
        <dbReference type="Google" id="ProtNLM"/>
    </source>
</evidence>
<name>A0A1Z5KDB2_FISSO</name>
<feature type="region of interest" description="Disordered" evidence="2">
    <location>
        <begin position="1"/>
        <end position="29"/>
    </location>
</feature>
<dbReference type="InParanoid" id="A0A1Z5KDB2"/>
<feature type="compositionally biased region" description="Polar residues" evidence="2">
    <location>
        <begin position="1"/>
        <end position="11"/>
    </location>
</feature>
<keyword evidence="5" id="KW-1185">Reference proteome</keyword>
<feature type="transmembrane region" description="Helical" evidence="3">
    <location>
        <begin position="47"/>
        <end position="67"/>
    </location>
</feature>
<dbReference type="EMBL" id="BDSP01000206">
    <property type="protein sequence ID" value="GAX24091.1"/>
    <property type="molecule type" value="Genomic_DNA"/>
</dbReference>
<evidence type="ECO:0000256" key="1">
    <source>
        <dbReference type="ARBA" id="ARBA00022679"/>
    </source>
</evidence>
<keyword evidence="1" id="KW-0808">Transferase</keyword>
<protein>
    <recommendedName>
        <fullName evidence="6">Sulfotransferase domain-containing protein</fullName>
    </recommendedName>
</protein>
<reference evidence="4 5" key="1">
    <citation type="journal article" date="2015" name="Plant Cell">
        <title>Oil accumulation by the oleaginous diatom Fistulifera solaris as revealed by the genome and transcriptome.</title>
        <authorList>
            <person name="Tanaka T."/>
            <person name="Maeda Y."/>
            <person name="Veluchamy A."/>
            <person name="Tanaka M."/>
            <person name="Abida H."/>
            <person name="Marechal E."/>
            <person name="Bowler C."/>
            <person name="Muto M."/>
            <person name="Sunaga Y."/>
            <person name="Tanaka M."/>
            <person name="Yoshino T."/>
            <person name="Taniguchi T."/>
            <person name="Fukuda Y."/>
            <person name="Nemoto M."/>
            <person name="Matsumoto M."/>
            <person name="Wong P.S."/>
            <person name="Aburatani S."/>
            <person name="Fujibuchi W."/>
        </authorList>
    </citation>
    <scope>NUCLEOTIDE SEQUENCE [LARGE SCALE GENOMIC DNA]</scope>
    <source>
        <strain evidence="4 5">JPCC DA0580</strain>
    </source>
</reference>
<evidence type="ECO:0000313" key="4">
    <source>
        <dbReference type="EMBL" id="GAX24091.1"/>
    </source>
</evidence>
<keyword evidence="3" id="KW-0812">Transmembrane</keyword>
<sequence>MKSVSLSSRSPRTARKITDVGTSSLSQRPPLLRQQSSRFAKWTRTRIRAILPFLCVLVVLSLLHGLFENSIMSSVDLATSSDKKAIHTTTTSDSVPSSTKHETISTPAPTLTPTLQPVTSSFHGSSNTTKVASSGHSFFETPILTNQSRTFVDRWCDLQNTEWYTQKRTPHFLIPGAKYTGTRELAQWLMSIAPTTIQPPRRSLELSFFLDGPFAKYVYKKTEKTAVHAARQRLAALYNNNNPDALTFDASPGYLFYSSLVPRRILCVLPWVKLVVLLQEPMDRLYQQFQAAVQNHQWKGTLEEWIQRDYDHLEQNGLFTPNIRRVDEDMAWYQYAHTTVGEGGGIGRSLYHYQLRHWFQAMQAAGKNPAEDVLVVWTEEWKKDPTREWERIRSFLGLSPSSKPIPEPKLFPTKFDKSTVSDKTRKKLQKLFDASNSNLRKLLRRYGVDAGKETWT</sequence>
<dbReference type="InterPro" id="IPR027417">
    <property type="entry name" value="P-loop_NTPase"/>
</dbReference>
<dbReference type="InterPro" id="IPR037359">
    <property type="entry name" value="NST/OST"/>
</dbReference>
<dbReference type="PANTHER" id="PTHR10605:SF56">
    <property type="entry name" value="BIFUNCTIONAL HEPARAN SULFATE N-DEACETYLASE_N-SULFOTRANSFERASE"/>
    <property type="match status" value="1"/>
</dbReference>
<dbReference type="PANTHER" id="PTHR10605">
    <property type="entry name" value="HEPARAN SULFATE SULFOTRANSFERASE"/>
    <property type="match status" value="1"/>
</dbReference>
<dbReference type="GO" id="GO:0008146">
    <property type="term" value="F:sulfotransferase activity"/>
    <property type="evidence" value="ECO:0007669"/>
    <property type="project" value="InterPro"/>
</dbReference>
<dbReference type="AlphaFoldDB" id="A0A1Z5KDB2"/>
<evidence type="ECO:0000256" key="2">
    <source>
        <dbReference type="SAM" id="MobiDB-lite"/>
    </source>
</evidence>
<evidence type="ECO:0000256" key="3">
    <source>
        <dbReference type="SAM" id="Phobius"/>
    </source>
</evidence>